<feature type="domain" description="MobA/MobL protein" evidence="5">
    <location>
        <begin position="20"/>
        <end position="252"/>
    </location>
</feature>
<feature type="region of interest" description="Disordered" evidence="4">
    <location>
        <begin position="257"/>
        <end position="301"/>
    </location>
</feature>
<comment type="similarity">
    <text evidence="1">Belongs to the MobA/MobL family.</text>
</comment>
<evidence type="ECO:0000259" key="5">
    <source>
        <dbReference type="Pfam" id="PF03389"/>
    </source>
</evidence>
<gene>
    <name evidence="6" type="ORF">ACFOES_01815</name>
</gene>
<accession>A0ABV7ABX1</accession>
<protein>
    <submittedName>
        <fullName evidence="6">MobA/MobL family protein</fullName>
    </submittedName>
</protein>
<proteinExistence type="inferred from homology"/>
<dbReference type="RefSeq" id="WP_377831444.1">
    <property type="nucleotide sequence ID" value="NZ_JBHRSK010000002.1"/>
</dbReference>
<dbReference type="EMBL" id="JBHRSK010000002">
    <property type="protein sequence ID" value="MFC2966819.1"/>
    <property type="molecule type" value="Genomic_DNA"/>
</dbReference>
<feature type="compositionally biased region" description="Basic and acidic residues" evidence="4">
    <location>
        <begin position="292"/>
        <end position="301"/>
    </location>
</feature>
<evidence type="ECO:0000256" key="3">
    <source>
        <dbReference type="SAM" id="Coils"/>
    </source>
</evidence>
<dbReference type="Gene3D" id="3.30.930.30">
    <property type="match status" value="1"/>
</dbReference>
<organism evidence="6 7">
    <name type="scientific">Acidimangrovimonas pyrenivorans</name>
    <dbReference type="NCBI Taxonomy" id="2030798"/>
    <lineage>
        <taxon>Bacteria</taxon>
        <taxon>Pseudomonadati</taxon>
        <taxon>Pseudomonadota</taxon>
        <taxon>Alphaproteobacteria</taxon>
        <taxon>Rhodobacterales</taxon>
        <taxon>Paracoccaceae</taxon>
        <taxon>Acidimangrovimonas</taxon>
    </lineage>
</organism>
<evidence type="ECO:0000313" key="6">
    <source>
        <dbReference type="EMBL" id="MFC2966819.1"/>
    </source>
</evidence>
<feature type="coiled-coil region" evidence="3">
    <location>
        <begin position="315"/>
        <end position="349"/>
    </location>
</feature>
<dbReference type="InterPro" id="IPR005053">
    <property type="entry name" value="MobA_MobL"/>
</dbReference>
<dbReference type="Pfam" id="PF03389">
    <property type="entry name" value="MobA_MobL"/>
    <property type="match status" value="1"/>
</dbReference>
<dbReference type="Proteomes" id="UP001595443">
    <property type="component" value="Unassembled WGS sequence"/>
</dbReference>
<keyword evidence="3" id="KW-0175">Coiled coil</keyword>
<reference evidence="7" key="1">
    <citation type="journal article" date="2019" name="Int. J. Syst. Evol. Microbiol.">
        <title>The Global Catalogue of Microorganisms (GCM) 10K type strain sequencing project: providing services to taxonomists for standard genome sequencing and annotation.</title>
        <authorList>
            <consortium name="The Broad Institute Genomics Platform"/>
            <consortium name="The Broad Institute Genome Sequencing Center for Infectious Disease"/>
            <person name="Wu L."/>
            <person name="Ma J."/>
        </authorList>
    </citation>
    <scope>NUCLEOTIDE SEQUENCE [LARGE SCALE GENOMIC DNA]</scope>
    <source>
        <strain evidence="7">KCTC 62192</strain>
    </source>
</reference>
<keyword evidence="7" id="KW-1185">Reference proteome</keyword>
<comment type="caution">
    <text evidence="6">The sequence shown here is derived from an EMBL/GenBank/DDBJ whole genome shotgun (WGS) entry which is preliminary data.</text>
</comment>
<name>A0ABV7ABX1_9RHOB</name>
<evidence type="ECO:0000256" key="4">
    <source>
        <dbReference type="SAM" id="MobiDB-lite"/>
    </source>
</evidence>
<keyword evidence="2" id="KW-0184">Conjugation</keyword>
<sequence length="430" mass="48139">MIHPASHFSLHHLTRGKTASSIARAAYIGRRRLRDDRTGRTFSYLRKRGLLEEGLTNWTGRVEGLWNAVEACETRCNARVAREFRAALPAELPLAEQRRVVHGFTCFLKDTYGMAVYWAIHAPHYHDEEIGRGIDAQLAKGTISPKEYVEVLADPAMTNRNFHVHMLTSTRRRQEPGDGFGAKVRKLDDKKKGPVELKMIRAEWQKRVNAALRHVGSSARIDLRSYAEMAEAGDAPPGLTSGCHRGPAATAIIRRKARTEKSLRASGCAAPKSPEPTPQDPRDDAPPGAVDQESRSEHDQLNEELWETWSQLRALERERARVADEGQRIAFLRERARKEEARKERARLARVETAEEAKQAACAAFHLSAPGELGDWGKVLAAVARGEFDQGSPADEAEIDPETYEMPIEPKTSGVALVVRLRNRGYVRVR</sequence>
<evidence type="ECO:0000256" key="2">
    <source>
        <dbReference type="ARBA" id="ARBA00022971"/>
    </source>
</evidence>
<evidence type="ECO:0000313" key="7">
    <source>
        <dbReference type="Proteomes" id="UP001595443"/>
    </source>
</evidence>
<evidence type="ECO:0000256" key="1">
    <source>
        <dbReference type="ARBA" id="ARBA00010873"/>
    </source>
</evidence>